<evidence type="ECO:0000256" key="3">
    <source>
        <dbReference type="PROSITE-ProRule" id="PRU00221"/>
    </source>
</evidence>
<keyword evidence="1 3" id="KW-0853">WD repeat</keyword>
<evidence type="ECO:0000256" key="2">
    <source>
        <dbReference type="ARBA" id="ARBA00022737"/>
    </source>
</evidence>
<dbReference type="PANTHER" id="PTHR19848">
    <property type="entry name" value="WD40 REPEAT PROTEIN"/>
    <property type="match status" value="1"/>
</dbReference>
<dbReference type="Proteomes" id="UP000092154">
    <property type="component" value="Unassembled WGS sequence"/>
</dbReference>
<evidence type="ECO:0000256" key="4">
    <source>
        <dbReference type="SAM" id="MobiDB-lite"/>
    </source>
</evidence>
<feature type="compositionally biased region" description="Polar residues" evidence="4">
    <location>
        <begin position="323"/>
        <end position="343"/>
    </location>
</feature>
<feature type="repeat" description="WD" evidence="3">
    <location>
        <begin position="237"/>
        <end position="268"/>
    </location>
</feature>
<dbReference type="Pfam" id="PF00400">
    <property type="entry name" value="WD40"/>
    <property type="match status" value="5"/>
</dbReference>
<sequence>MAEAPRIIRSSTPLRQFDNIGGMTAVAVFPDGRRMATNSLDGMLRVWDLKNGVILKGMDGHGDAMQDMALSRDGQLIASSDESGYVTAWHGDTYRPVTQAFRAHSTACPLDFSPDGTTLVTGSFEGCKLWNTKTWQLQGESFGSSFGYGIHCIRYSPSGELLAIAANNAIEIWNIFTRTRIADFGQGVPSAWFVWTPDNTCLLSGDRDGIAIREWNSSTWNQAGDMCKGPTGHPWRLAVNRNGTVIASPTTDNHVRLWRLSDRQTIAIFQHSDSPCCVTFSMDGKHILVGCKDKKILEWAVPKHAWPEDARGDEVTHQTQNYTGAQNSDTKAQDSNTEAQGSDTKAYPRYEHDSPQGMHEWGLGYC</sequence>
<keyword evidence="6" id="KW-1185">Reference proteome</keyword>
<dbReference type="InParanoid" id="A0A1B7N3M8"/>
<feature type="region of interest" description="Disordered" evidence="4">
    <location>
        <begin position="323"/>
        <end position="355"/>
    </location>
</feature>
<dbReference type="STRING" id="1314800.A0A1B7N3M8"/>
<proteinExistence type="predicted"/>
<dbReference type="InterPro" id="IPR001680">
    <property type="entry name" value="WD40_rpt"/>
</dbReference>
<evidence type="ECO:0000313" key="6">
    <source>
        <dbReference type="Proteomes" id="UP000092154"/>
    </source>
</evidence>
<keyword evidence="2" id="KW-0677">Repeat</keyword>
<dbReference type="SUPFAM" id="SSF50978">
    <property type="entry name" value="WD40 repeat-like"/>
    <property type="match status" value="1"/>
</dbReference>
<organism evidence="5 6">
    <name type="scientific">Rhizopogon vinicolor AM-OR11-026</name>
    <dbReference type="NCBI Taxonomy" id="1314800"/>
    <lineage>
        <taxon>Eukaryota</taxon>
        <taxon>Fungi</taxon>
        <taxon>Dikarya</taxon>
        <taxon>Basidiomycota</taxon>
        <taxon>Agaricomycotina</taxon>
        <taxon>Agaricomycetes</taxon>
        <taxon>Agaricomycetidae</taxon>
        <taxon>Boletales</taxon>
        <taxon>Suillineae</taxon>
        <taxon>Rhizopogonaceae</taxon>
        <taxon>Rhizopogon</taxon>
    </lineage>
</organism>
<dbReference type="PANTHER" id="PTHR19848:SF8">
    <property type="entry name" value="F-BOX AND WD REPEAT DOMAIN CONTAINING 7"/>
    <property type="match status" value="1"/>
</dbReference>
<dbReference type="SMART" id="SM00320">
    <property type="entry name" value="WD40"/>
    <property type="match status" value="7"/>
</dbReference>
<feature type="repeat" description="WD" evidence="3">
    <location>
        <begin position="58"/>
        <end position="99"/>
    </location>
</feature>
<dbReference type="EMBL" id="KV448249">
    <property type="protein sequence ID" value="OAX39464.1"/>
    <property type="molecule type" value="Genomic_DNA"/>
</dbReference>
<gene>
    <name evidence="5" type="ORF">K503DRAFT_85082</name>
</gene>
<evidence type="ECO:0000256" key="1">
    <source>
        <dbReference type="ARBA" id="ARBA00022574"/>
    </source>
</evidence>
<accession>A0A1B7N3M8</accession>
<feature type="repeat" description="WD" evidence="3">
    <location>
        <begin position="23"/>
        <end position="57"/>
    </location>
</feature>
<dbReference type="AlphaFoldDB" id="A0A1B7N3M8"/>
<evidence type="ECO:0000313" key="5">
    <source>
        <dbReference type="EMBL" id="OAX39464.1"/>
    </source>
</evidence>
<name>A0A1B7N3M8_9AGAM</name>
<dbReference type="InterPro" id="IPR036322">
    <property type="entry name" value="WD40_repeat_dom_sf"/>
</dbReference>
<dbReference type="OrthoDB" id="2660687at2759"/>
<dbReference type="Gene3D" id="2.130.10.10">
    <property type="entry name" value="YVTN repeat-like/Quinoprotein amine dehydrogenase"/>
    <property type="match status" value="2"/>
</dbReference>
<dbReference type="PROSITE" id="PS50294">
    <property type="entry name" value="WD_REPEATS_REGION"/>
    <property type="match status" value="1"/>
</dbReference>
<protein>
    <submittedName>
        <fullName evidence="5">WD40 repeat-like protein</fullName>
    </submittedName>
</protein>
<dbReference type="InterPro" id="IPR015943">
    <property type="entry name" value="WD40/YVTN_repeat-like_dom_sf"/>
</dbReference>
<dbReference type="PROSITE" id="PS50082">
    <property type="entry name" value="WD_REPEATS_2"/>
    <property type="match status" value="3"/>
</dbReference>
<reference evidence="5 6" key="1">
    <citation type="submission" date="2016-06" db="EMBL/GenBank/DDBJ databases">
        <title>Comparative genomics of the ectomycorrhizal sister species Rhizopogon vinicolor and Rhizopogon vesiculosus (Basidiomycota: Boletales) reveals a divergence of the mating type B locus.</title>
        <authorList>
            <consortium name="DOE Joint Genome Institute"/>
            <person name="Mujic A.B."/>
            <person name="Kuo A."/>
            <person name="Tritt A."/>
            <person name="Lipzen A."/>
            <person name="Chen C."/>
            <person name="Johnson J."/>
            <person name="Sharma A."/>
            <person name="Barry K."/>
            <person name="Grigoriev I.V."/>
            <person name="Spatafora J.W."/>
        </authorList>
    </citation>
    <scope>NUCLEOTIDE SEQUENCE [LARGE SCALE GENOMIC DNA]</scope>
    <source>
        <strain evidence="5 6">AM-OR11-026</strain>
    </source>
</reference>